<protein>
    <recommendedName>
        <fullName evidence="3">CdiI immunity protein domain-containing protein</fullName>
    </recommendedName>
</protein>
<evidence type="ECO:0000313" key="1">
    <source>
        <dbReference type="EMBL" id="MEX5729780.1"/>
    </source>
</evidence>
<comment type="caution">
    <text evidence="1">The sequence shown here is derived from an EMBL/GenBank/DDBJ whole genome shotgun (WGS) entry which is preliminary data.</text>
</comment>
<organism evidence="1 2">
    <name type="scientific">Rhodovulum iodosum</name>
    <dbReference type="NCBI Taxonomy" id="68291"/>
    <lineage>
        <taxon>Bacteria</taxon>
        <taxon>Pseudomonadati</taxon>
        <taxon>Pseudomonadota</taxon>
        <taxon>Alphaproteobacteria</taxon>
        <taxon>Rhodobacterales</taxon>
        <taxon>Paracoccaceae</taxon>
        <taxon>Rhodovulum</taxon>
    </lineage>
</organism>
<evidence type="ECO:0000313" key="2">
    <source>
        <dbReference type="Proteomes" id="UP001560019"/>
    </source>
</evidence>
<evidence type="ECO:0008006" key="3">
    <source>
        <dbReference type="Google" id="ProtNLM"/>
    </source>
</evidence>
<dbReference type="Proteomes" id="UP001560019">
    <property type="component" value="Unassembled WGS sequence"/>
</dbReference>
<reference evidence="1 2" key="1">
    <citation type="submission" date="2024-06" db="EMBL/GenBank/DDBJ databases">
        <title>Genome of Rhodovulum iodosum, a marine photoferrotroph.</title>
        <authorList>
            <person name="Bianchini G."/>
            <person name="Nikeleit V."/>
            <person name="Kappler A."/>
            <person name="Bryce C."/>
            <person name="Sanchez-Baracaldo P."/>
        </authorList>
    </citation>
    <scope>NUCLEOTIDE SEQUENCE [LARGE SCALE GENOMIC DNA]</scope>
    <source>
        <strain evidence="1 2">UT/N1</strain>
    </source>
</reference>
<gene>
    <name evidence="1" type="ORF">Ga0609869_003133</name>
</gene>
<sequence>MKPPQAFYDFTLQLHQDLDLVYPGWSSEASDARRELYEDFRQGFGDRSVAKLSAYFGLLLNDEYADLEAIWTKESRADWLFERQGIRRLLEDFRAWASAS</sequence>
<proteinExistence type="predicted"/>
<name>A0ABV3XWS0_9RHOB</name>
<dbReference type="RefSeq" id="WP_125404708.1">
    <property type="nucleotide sequence ID" value="NZ_JBEHHI010000003.1"/>
</dbReference>
<keyword evidence="2" id="KW-1185">Reference proteome</keyword>
<accession>A0ABV3XWS0</accession>
<dbReference type="EMBL" id="JBEHHI010000003">
    <property type="protein sequence ID" value="MEX5729780.1"/>
    <property type="molecule type" value="Genomic_DNA"/>
</dbReference>